<dbReference type="GO" id="GO:0005789">
    <property type="term" value="C:endoplasmic reticulum membrane"/>
    <property type="evidence" value="ECO:0007669"/>
    <property type="project" value="UniProtKB-SubCell"/>
</dbReference>
<evidence type="ECO:0000256" key="1">
    <source>
        <dbReference type="ARBA" id="ARBA00004477"/>
    </source>
</evidence>
<evidence type="ECO:0000256" key="11">
    <source>
        <dbReference type="ARBA" id="ARBA00023002"/>
    </source>
</evidence>
<keyword evidence="12" id="KW-0443">Lipid metabolism</keyword>
<keyword evidence="21" id="KW-1185">Reference proteome</keyword>
<name>A0A084ANU8_STACB</name>
<evidence type="ECO:0000313" key="20">
    <source>
        <dbReference type="EMBL" id="KEY66977.1"/>
    </source>
</evidence>
<evidence type="ECO:0000256" key="2">
    <source>
        <dbReference type="ARBA" id="ARBA00005194"/>
    </source>
</evidence>
<dbReference type="GO" id="GO:0102758">
    <property type="term" value="F:very-long-chain enoyl-CoA reductase activity"/>
    <property type="evidence" value="ECO:0007669"/>
    <property type="project" value="UniProtKB-EC"/>
</dbReference>
<evidence type="ECO:0000313" key="21">
    <source>
        <dbReference type="Proteomes" id="UP000028045"/>
    </source>
</evidence>
<feature type="transmembrane region" description="Helical" evidence="18">
    <location>
        <begin position="216"/>
        <end position="236"/>
    </location>
</feature>
<dbReference type="FunFam" id="1.20.120.1630:FF:000010">
    <property type="entry name" value="Steroid alpha reductase family protein"/>
    <property type="match status" value="1"/>
</dbReference>
<keyword evidence="10 18" id="KW-1133">Transmembrane helix</keyword>
<dbReference type="HOGENOM" id="CLU_059260_0_1_1"/>
<evidence type="ECO:0000256" key="8">
    <source>
        <dbReference type="ARBA" id="ARBA00022832"/>
    </source>
</evidence>
<evidence type="ECO:0000256" key="3">
    <source>
        <dbReference type="ARBA" id="ARBA00007742"/>
    </source>
</evidence>
<evidence type="ECO:0000256" key="13">
    <source>
        <dbReference type="ARBA" id="ARBA00023136"/>
    </source>
</evidence>
<dbReference type="EMBL" id="KL648636">
    <property type="protein sequence ID" value="KEY66977.1"/>
    <property type="molecule type" value="Genomic_DNA"/>
</dbReference>
<evidence type="ECO:0000256" key="9">
    <source>
        <dbReference type="ARBA" id="ARBA00022857"/>
    </source>
</evidence>
<evidence type="ECO:0000256" key="6">
    <source>
        <dbReference type="ARBA" id="ARBA00022692"/>
    </source>
</evidence>
<keyword evidence="14" id="KW-0275">Fatty acid biosynthesis</keyword>
<keyword evidence="13 18" id="KW-0472">Membrane</keyword>
<dbReference type="PANTHER" id="PTHR10556:SF28">
    <property type="entry name" value="VERY-LONG-CHAIN ENOYL-COA REDUCTASE"/>
    <property type="match status" value="1"/>
</dbReference>
<keyword evidence="7" id="KW-0256">Endoplasmic reticulum</keyword>
<comment type="similarity">
    <text evidence="3">Belongs to the steroid 5-alpha reductase family.</text>
</comment>
<dbReference type="PROSITE" id="PS50244">
    <property type="entry name" value="S5A_REDUCTASE"/>
    <property type="match status" value="1"/>
</dbReference>
<keyword evidence="9" id="KW-0521">NADP</keyword>
<evidence type="ECO:0000256" key="15">
    <source>
        <dbReference type="ARBA" id="ARBA00051495"/>
    </source>
</evidence>
<feature type="transmembrane region" description="Helical" evidence="18">
    <location>
        <begin position="257"/>
        <end position="277"/>
    </location>
</feature>
<comment type="subcellular location">
    <subcellularLocation>
        <location evidence="1">Endoplasmic reticulum membrane</location>
        <topology evidence="1">Multi-pass membrane protein</topology>
    </subcellularLocation>
</comment>
<proteinExistence type="inferred from homology"/>
<gene>
    <name evidence="20" type="ORF">S7711_05097</name>
</gene>
<feature type="domain" description="3-oxo-5-alpha-steroid 4-dehydrogenase C-terminal" evidence="19">
    <location>
        <begin position="177"/>
        <end position="326"/>
    </location>
</feature>
<dbReference type="AlphaFoldDB" id="A0A084ANU8"/>
<evidence type="ECO:0000256" key="4">
    <source>
        <dbReference type="ARBA" id="ARBA00012530"/>
    </source>
</evidence>
<comment type="pathway">
    <text evidence="2">Lipid metabolism; fatty acid biosynthesis.</text>
</comment>
<feature type="region of interest" description="Disordered" evidence="17">
    <location>
        <begin position="1"/>
        <end position="23"/>
    </location>
</feature>
<dbReference type="EC" id="1.3.1.93" evidence="4"/>
<evidence type="ECO:0000256" key="5">
    <source>
        <dbReference type="ARBA" id="ARBA00022516"/>
    </source>
</evidence>
<evidence type="ECO:0000256" key="14">
    <source>
        <dbReference type="ARBA" id="ARBA00023160"/>
    </source>
</evidence>
<keyword evidence="5" id="KW-0444">Lipid biosynthesis</keyword>
<keyword evidence="6 18" id="KW-0812">Transmembrane</keyword>
<comment type="function">
    <text evidence="16">Catalyzes the last of the four reactions of the long-chain fatty acids elongation cycle. This endoplasmic reticulum-bound enzymatic process, allows the addition of 2 carbons to the chain of long- and very long-chain fatty acids/VLCFAs per cycle. This enzyme reduces the trans-2,3-enoyl-CoA fatty acid intermediate to an acyl-CoA that can be further elongated by entering a new cycle of elongation. Thereby, it participates in the production of VLCFAs of different chain lengths that are involved in multiple biological processes as precursors of membrane lipids and lipid mediators.</text>
</comment>
<dbReference type="Gene3D" id="1.20.120.1630">
    <property type="match status" value="1"/>
</dbReference>
<keyword evidence="11" id="KW-0560">Oxidoreductase</keyword>
<evidence type="ECO:0000256" key="18">
    <source>
        <dbReference type="SAM" id="Phobius"/>
    </source>
</evidence>
<dbReference type="GO" id="GO:0042761">
    <property type="term" value="P:very long-chain fatty acid biosynthetic process"/>
    <property type="evidence" value="ECO:0007669"/>
    <property type="project" value="TreeGrafter"/>
</dbReference>
<dbReference type="Pfam" id="PF02544">
    <property type="entry name" value="Steroid_dh"/>
    <property type="match status" value="1"/>
</dbReference>
<dbReference type="OrthoDB" id="540503at2759"/>
<evidence type="ECO:0000256" key="16">
    <source>
        <dbReference type="ARBA" id="ARBA00058640"/>
    </source>
</evidence>
<dbReference type="Proteomes" id="UP000028045">
    <property type="component" value="Unassembled WGS sequence"/>
</dbReference>
<evidence type="ECO:0000256" key="10">
    <source>
        <dbReference type="ARBA" id="ARBA00022989"/>
    </source>
</evidence>
<evidence type="ECO:0000256" key="12">
    <source>
        <dbReference type="ARBA" id="ARBA00023098"/>
    </source>
</evidence>
<feature type="transmembrane region" description="Helical" evidence="18">
    <location>
        <begin position="283"/>
        <end position="301"/>
    </location>
</feature>
<reference evidence="20 21" key="1">
    <citation type="journal article" date="2014" name="BMC Genomics">
        <title>Comparative genome sequencing reveals chemotype-specific gene clusters in the toxigenic black mold Stachybotrys.</title>
        <authorList>
            <person name="Semeiks J."/>
            <person name="Borek D."/>
            <person name="Otwinowski Z."/>
            <person name="Grishin N.V."/>
        </authorList>
    </citation>
    <scope>NUCLEOTIDE SEQUENCE [LARGE SCALE GENOMIC DNA]</scope>
    <source>
        <strain evidence="21">CBS 109288 / IBT 7711</strain>
    </source>
</reference>
<dbReference type="InterPro" id="IPR001104">
    <property type="entry name" value="3-oxo-5_a-steroid_4-DH_C"/>
</dbReference>
<evidence type="ECO:0000259" key="19">
    <source>
        <dbReference type="Pfam" id="PF02544"/>
    </source>
</evidence>
<dbReference type="PANTHER" id="PTHR10556">
    <property type="entry name" value="3-OXO-5-ALPHA-STEROID 4-DEHYDROGENASE"/>
    <property type="match status" value="1"/>
</dbReference>
<evidence type="ECO:0000256" key="17">
    <source>
        <dbReference type="SAM" id="MobiDB-lite"/>
    </source>
</evidence>
<keyword evidence="8" id="KW-0276">Fatty acid metabolism</keyword>
<accession>A0A084ANU8</accession>
<organism evidence="20 21">
    <name type="scientific">Stachybotrys chartarum (strain CBS 109288 / IBT 7711)</name>
    <name type="common">Toxic black mold</name>
    <name type="synonym">Stilbospora chartarum</name>
    <dbReference type="NCBI Taxonomy" id="1280523"/>
    <lineage>
        <taxon>Eukaryota</taxon>
        <taxon>Fungi</taxon>
        <taxon>Dikarya</taxon>
        <taxon>Ascomycota</taxon>
        <taxon>Pezizomycotina</taxon>
        <taxon>Sordariomycetes</taxon>
        <taxon>Hypocreomycetidae</taxon>
        <taxon>Hypocreales</taxon>
        <taxon>Stachybotryaceae</taxon>
        <taxon>Stachybotrys</taxon>
    </lineage>
</organism>
<comment type="catalytic activity">
    <reaction evidence="15">
        <text>a very-long-chain 2,3-saturated fatty acyl-CoA + NADP(+) = a very-long-chain (2E)-enoyl-CoA + NADPH + H(+)</text>
        <dbReference type="Rhea" id="RHEA:14473"/>
        <dbReference type="ChEBI" id="CHEBI:15378"/>
        <dbReference type="ChEBI" id="CHEBI:57783"/>
        <dbReference type="ChEBI" id="CHEBI:58349"/>
        <dbReference type="ChEBI" id="CHEBI:83724"/>
        <dbReference type="ChEBI" id="CHEBI:83728"/>
        <dbReference type="EC" id="1.3.1.93"/>
    </reaction>
</comment>
<feature type="transmembrane region" description="Helical" evidence="18">
    <location>
        <begin position="184"/>
        <end position="204"/>
    </location>
</feature>
<sequence>MASSTTLKLSHRSPRQPIKNLPPTVDVDPSTTVEDLKILIAKKAGISDHNRIGIFDTKTKKTLKDRKARLANEEAVVSSGEVLVKDLGKAVFPTPLVSRMHLTSRFAGVQVGWRLTYFIEYLGPLAIHAAFVAGRSSIYKNGSSPMSSSQWLAFAMFMGHFLKREVETLFIHKFSANTMPLRNIFKNCGHYWAISGLLSAYFVYSPTSLAATANPAAIDAVATALFLFGEIGNALVHLYLASLRSAGGTERKIPVGYGFNLVTCPNYMYEIVAWLGVIAVTRSWAVVVFIVVGAVQMYAWAKGKERAYRSEFGDRYKKKRYVILPGLA</sequence>
<dbReference type="InterPro" id="IPR039357">
    <property type="entry name" value="SRD5A/TECR"/>
</dbReference>
<protein>
    <recommendedName>
        <fullName evidence="4">very-long-chain enoyl-CoA reductase</fullName>
        <ecNumber evidence="4">1.3.1.93</ecNumber>
    </recommendedName>
</protein>
<evidence type="ECO:0000256" key="7">
    <source>
        <dbReference type="ARBA" id="ARBA00022824"/>
    </source>
</evidence>